<dbReference type="Proteomes" id="UP001208938">
    <property type="component" value="Unassembled WGS sequence"/>
</dbReference>
<evidence type="ECO:0000313" key="3">
    <source>
        <dbReference type="EMBL" id="MCW1934545.1"/>
    </source>
</evidence>
<comment type="caution">
    <text evidence="3">The sequence shown here is derived from an EMBL/GenBank/DDBJ whole genome shotgun (WGS) entry which is preliminary data.</text>
</comment>
<name>A0ABT3H4B9_9RHOB</name>
<dbReference type="PANTHER" id="PTHR34413:SF2">
    <property type="entry name" value="PROPHAGE TAIL FIBER ASSEMBLY PROTEIN HOMOLOG TFAE-RELATED"/>
    <property type="match status" value="1"/>
</dbReference>
<dbReference type="PANTHER" id="PTHR34413">
    <property type="entry name" value="PROPHAGE TAIL FIBER ASSEMBLY PROTEIN HOMOLOG TFAE-RELATED-RELATED"/>
    <property type="match status" value="1"/>
</dbReference>
<dbReference type="InterPro" id="IPR051220">
    <property type="entry name" value="TFA_Chaperone"/>
</dbReference>
<dbReference type="EMBL" id="JAPDFL010000001">
    <property type="protein sequence ID" value="MCW1934545.1"/>
    <property type="molecule type" value="Genomic_DNA"/>
</dbReference>
<keyword evidence="4" id="KW-1185">Reference proteome</keyword>
<accession>A0ABT3H4B9</accession>
<proteinExistence type="predicted"/>
<evidence type="ECO:0000313" key="4">
    <source>
        <dbReference type="Proteomes" id="UP001208938"/>
    </source>
</evidence>
<evidence type="ECO:0000259" key="1">
    <source>
        <dbReference type="Pfam" id="PF05876"/>
    </source>
</evidence>
<reference evidence="3 4" key="1">
    <citation type="submission" date="2022-10" db="EMBL/GenBank/DDBJ databases">
        <title>Pararhodobacter sp. nov., isolated from marine algae.</title>
        <authorList>
            <person name="Choi B.J."/>
            <person name="Kim J.M."/>
            <person name="Lee J.K."/>
            <person name="Choi D.G."/>
            <person name="Jeon C.O."/>
        </authorList>
    </citation>
    <scope>NUCLEOTIDE SEQUENCE [LARGE SCALE GENOMIC DNA]</scope>
    <source>
        <strain evidence="3 4">ZQ420</strain>
    </source>
</reference>
<dbReference type="InterPro" id="IPR046453">
    <property type="entry name" value="GpA_ATPase"/>
</dbReference>
<dbReference type="RefSeq" id="WP_264507330.1">
    <property type="nucleotide sequence ID" value="NZ_JAPDFL010000001.1"/>
</dbReference>
<protein>
    <submittedName>
        <fullName evidence="3">Phage terminase large subunit family protein</fullName>
    </submittedName>
</protein>
<dbReference type="InterPro" id="IPR046454">
    <property type="entry name" value="GpA_endonuclease"/>
</dbReference>
<gene>
    <name evidence="3" type="ORF">OKW52_20380</name>
</gene>
<dbReference type="InterPro" id="IPR027417">
    <property type="entry name" value="P-loop_NTPase"/>
</dbReference>
<feature type="domain" description="Phage terminase large subunit GpA ATPase" evidence="1">
    <location>
        <begin position="47"/>
        <end position="308"/>
    </location>
</feature>
<dbReference type="Pfam" id="PF20454">
    <property type="entry name" value="GpA_nuclease"/>
    <property type="match status" value="1"/>
</dbReference>
<sequence length="695" mass="76490">METIKPLPPYASARAALRRALPALTPPELISVTDAAEKYMRVYTGGQWQPYRRADAPYMVEPQDTTVSRDYAATVFCGPSQSGKTLMLQAASVHAVCSQPSRVALFQMTREAAAEFERNKWSPMVRNSPDVAKRRDAGRGADNQYSKRFIGGTELTFDWPTATKLASFTGRLVMGTDFDRWADSIDGEGSGYVMMRARTRTLRSRGSVVIESSPGRAITDESWRAKTPHDAPPVAGGVLSLYPAGTRGRWYWPCPECGAFFEPTFARLRWAESNDPAECGATAQMICPHCREGFGHELKGELNTAGRWLHEAANGRELVRLGDPAIRRTDMASYWLDGAAASFATWAEIVGLWVTAVAAFDRTGDEEQLKTVTNTAIGRPYLPRHAGADGELSVQALRDKAAGNSTPQGTAPSWTAYLTVSVDVQGGRFVVGVTAWGLDGRHQPIDRFDLVNPPEGAPGGASRGIRPFDIAEDWAVLDGLATRSWPVDGAHWVLRPVALAVDMHGGGSTTEHAYRFYRGRRKEGQGKLWFLTRGEGGEHRDRVWLRAPERSANKRRRAASDVEILHMATDRLKDAVASSLRLTEPGRNWCGLPEWFGEAETAEFTAERRGPKGWVKKPGMQRNESLDHLVQARALHIQIKGETITEGSPPFWARLDADNPFADWVGPRAAVEAPKPTPAAPPRAAWIAPRKGKWL</sequence>
<evidence type="ECO:0000259" key="2">
    <source>
        <dbReference type="Pfam" id="PF20454"/>
    </source>
</evidence>
<feature type="domain" description="Terminase large subunit GpA endonuclease" evidence="2">
    <location>
        <begin position="332"/>
        <end position="637"/>
    </location>
</feature>
<dbReference type="Pfam" id="PF05876">
    <property type="entry name" value="GpA_ATPase"/>
    <property type="match status" value="1"/>
</dbReference>
<dbReference type="Gene3D" id="3.40.50.300">
    <property type="entry name" value="P-loop containing nucleotide triphosphate hydrolases"/>
    <property type="match status" value="1"/>
</dbReference>
<organism evidence="3 4">
    <name type="scientific">Pararhodobacter zhoushanensis</name>
    <dbReference type="NCBI Taxonomy" id="2479545"/>
    <lineage>
        <taxon>Bacteria</taxon>
        <taxon>Pseudomonadati</taxon>
        <taxon>Pseudomonadota</taxon>
        <taxon>Alphaproteobacteria</taxon>
        <taxon>Rhodobacterales</taxon>
        <taxon>Paracoccaceae</taxon>
        <taxon>Pararhodobacter</taxon>
    </lineage>
</organism>